<dbReference type="HOGENOM" id="CLU_091805_2_0_11"/>
<dbReference type="EMBL" id="CP007790">
    <property type="protein sequence ID" value="AJK67687.1"/>
    <property type="molecule type" value="Genomic_DNA"/>
</dbReference>
<feature type="transmembrane region" description="Helical" evidence="6">
    <location>
        <begin position="54"/>
        <end position="72"/>
    </location>
</feature>
<evidence type="ECO:0000313" key="8">
    <source>
        <dbReference type="Proteomes" id="UP000031928"/>
    </source>
</evidence>
<keyword evidence="3 6" id="KW-0812">Transmembrane</keyword>
<dbReference type="PANTHER" id="PTHR10057">
    <property type="entry name" value="PERIPHERAL-TYPE BENZODIAZEPINE RECEPTOR"/>
    <property type="match status" value="1"/>
</dbReference>
<evidence type="ECO:0000256" key="4">
    <source>
        <dbReference type="ARBA" id="ARBA00022989"/>
    </source>
</evidence>
<dbReference type="STRING" id="1224162.B840_00235"/>
<dbReference type="PIRSF" id="PIRSF005859">
    <property type="entry name" value="PBR"/>
    <property type="match status" value="1"/>
</dbReference>
<dbReference type="GO" id="GO:0016020">
    <property type="term" value="C:membrane"/>
    <property type="evidence" value="ECO:0007669"/>
    <property type="project" value="UniProtKB-SubCell"/>
</dbReference>
<feature type="transmembrane region" description="Helical" evidence="6">
    <location>
        <begin position="144"/>
        <end position="166"/>
    </location>
</feature>
<evidence type="ECO:0000313" key="7">
    <source>
        <dbReference type="EMBL" id="AJK67687.1"/>
    </source>
</evidence>
<dbReference type="RefSeq" id="WP_042620452.1">
    <property type="nucleotide sequence ID" value="NZ_CP007790.1"/>
</dbReference>
<dbReference type="AlphaFoldDB" id="A0A0B6TCL6"/>
<accession>A0A0B6TCL6</accession>
<name>A0A0B6TCL6_9CORY</name>
<reference evidence="7 8" key="1">
    <citation type="submission" date="2014-05" db="EMBL/GenBank/DDBJ databases">
        <title>Complete genome sequence of Corynebacterium marinum DSM 44953.</title>
        <authorList>
            <person name="Schaffert L."/>
            <person name="Albersmeier A."/>
            <person name="Kalinowski J."/>
            <person name="Ruckert C."/>
        </authorList>
    </citation>
    <scope>NUCLEOTIDE SEQUENCE [LARGE SCALE GENOMIC DNA]</scope>
    <source>
        <strain evidence="7 8">DSM 44953</strain>
    </source>
</reference>
<dbReference type="FunFam" id="1.20.1260.100:FF:000001">
    <property type="entry name" value="translocator protein 2"/>
    <property type="match status" value="1"/>
</dbReference>
<organism evidence="7 8">
    <name type="scientific">Corynebacterium marinum DSM 44953</name>
    <dbReference type="NCBI Taxonomy" id="1224162"/>
    <lineage>
        <taxon>Bacteria</taxon>
        <taxon>Bacillati</taxon>
        <taxon>Actinomycetota</taxon>
        <taxon>Actinomycetes</taxon>
        <taxon>Mycobacteriales</taxon>
        <taxon>Corynebacteriaceae</taxon>
        <taxon>Corynebacterium</taxon>
    </lineage>
</organism>
<dbReference type="CDD" id="cd15904">
    <property type="entry name" value="TSPO_MBR"/>
    <property type="match status" value="1"/>
</dbReference>
<evidence type="ECO:0000256" key="2">
    <source>
        <dbReference type="ARBA" id="ARBA00007524"/>
    </source>
</evidence>
<evidence type="ECO:0000256" key="3">
    <source>
        <dbReference type="ARBA" id="ARBA00022692"/>
    </source>
</evidence>
<dbReference type="InterPro" id="IPR038330">
    <property type="entry name" value="TspO/MBR-related_sf"/>
</dbReference>
<dbReference type="OrthoDB" id="9774199at2"/>
<sequence length="169" mass="18186">MDILDFPALRQRRHRTIGATSAAVVATAIAGSLATDTSSPWYRSLTKPAIQPPAWVFPVAWTGLYASIAAVAGRSLADLQERGDTAEYQELRNALAANLALNAGWSALFFKGHQPGPATLEAGMLAISSADLARRNIAVNKRRGAFLLPYAAWTAFATVLTGTIWYQNR</sequence>
<gene>
    <name evidence="7" type="ORF">B840_00235</name>
</gene>
<evidence type="ECO:0000256" key="1">
    <source>
        <dbReference type="ARBA" id="ARBA00004141"/>
    </source>
</evidence>
<comment type="similarity">
    <text evidence="2">Belongs to the TspO/BZRP family.</text>
</comment>
<dbReference type="PANTHER" id="PTHR10057:SF0">
    <property type="entry name" value="TRANSLOCATOR PROTEIN"/>
    <property type="match status" value="1"/>
</dbReference>
<dbReference type="Proteomes" id="UP000031928">
    <property type="component" value="Chromosome"/>
</dbReference>
<dbReference type="GO" id="GO:0033013">
    <property type="term" value="P:tetrapyrrole metabolic process"/>
    <property type="evidence" value="ECO:0007669"/>
    <property type="project" value="UniProtKB-ARBA"/>
</dbReference>
<keyword evidence="8" id="KW-1185">Reference proteome</keyword>
<feature type="transmembrane region" description="Helical" evidence="6">
    <location>
        <begin position="16"/>
        <end position="34"/>
    </location>
</feature>
<protein>
    <recommendedName>
        <fullName evidence="9">Tryptophan-rich sensory protein</fullName>
    </recommendedName>
</protein>
<dbReference type="InterPro" id="IPR004307">
    <property type="entry name" value="TspO_MBR"/>
</dbReference>
<dbReference type="Gene3D" id="1.20.1260.100">
    <property type="entry name" value="TspO/MBR protein"/>
    <property type="match status" value="1"/>
</dbReference>
<proteinExistence type="inferred from homology"/>
<comment type="subcellular location">
    <subcellularLocation>
        <location evidence="1">Membrane</location>
        <topology evidence="1">Multi-pass membrane protein</topology>
    </subcellularLocation>
</comment>
<dbReference type="KEGG" id="cmq:B840_00235"/>
<evidence type="ECO:0008006" key="9">
    <source>
        <dbReference type="Google" id="ProtNLM"/>
    </source>
</evidence>
<keyword evidence="5 6" id="KW-0472">Membrane</keyword>
<evidence type="ECO:0000256" key="6">
    <source>
        <dbReference type="SAM" id="Phobius"/>
    </source>
</evidence>
<dbReference type="Pfam" id="PF03073">
    <property type="entry name" value="TspO_MBR"/>
    <property type="match status" value="1"/>
</dbReference>
<keyword evidence="4 6" id="KW-1133">Transmembrane helix</keyword>
<evidence type="ECO:0000256" key="5">
    <source>
        <dbReference type="ARBA" id="ARBA00023136"/>
    </source>
</evidence>